<sequence>MGRFHSRLAPEKAKLIAVLLLWALPAGPHSTARVRGFSDSLPRKQQGGWGRTKWEGGTWHKGHQGATGRGAHGFWASDYTPGNTRERPLRQESLGQMSEQEEAGCASSELQLWAAGSHEAQQWGQEALEDSKGLAGSSEERVRVFVGFECHTIPCARAAQLSAACKPAHKPVKIPTSKKMPLNRISLLQKGAVVTRIKRKKELHRMEP</sequence>
<feature type="signal peptide" evidence="2">
    <location>
        <begin position="1"/>
        <end position="31"/>
    </location>
</feature>
<dbReference type="AlphaFoldDB" id="A0A091EQK3"/>
<dbReference type="Proteomes" id="UP000028990">
    <property type="component" value="Unassembled WGS sequence"/>
</dbReference>
<feature type="region of interest" description="Disordered" evidence="1">
    <location>
        <begin position="32"/>
        <end position="87"/>
    </location>
</feature>
<evidence type="ECO:0000256" key="1">
    <source>
        <dbReference type="SAM" id="MobiDB-lite"/>
    </source>
</evidence>
<keyword evidence="2" id="KW-0732">Signal</keyword>
<name>A0A091EQK3_FUKDA</name>
<gene>
    <name evidence="3" type="ORF">H920_00636</name>
</gene>
<dbReference type="EMBL" id="KN120660">
    <property type="protein sequence ID" value="KFO38026.1"/>
    <property type="molecule type" value="Genomic_DNA"/>
</dbReference>
<organism evidence="3 4">
    <name type="scientific">Fukomys damarensis</name>
    <name type="common">Damaraland mole rat</name>
    <name type="synonym">Cryptomys damarensis</name>
    <dbReference type="NCBI Taxonomy" id="885580"/>
    <lineage>
        <taxon>Eukaryota</taxon>
        <taxon>Metazoa</taxon>
        <taxon>Chordata</taxon>
        <taxon>Craniata</taxon>
        <taxon>Vertebrata</taxon>
        <taxon>Euteleostomi</taxon>
        <taxon>Mammalia</taxon>
        <taxon>Eutheria</taxon>
        <taxon>Euarchontoglires</taxon>
        <taxon>Glires</taxon>
        <taxon>Rodentia</taxon>
        <taxon>Hystricomorpha</taxon>
        <taxon>Bathyergidae</taxon>
        <taxon>Fukomys</taxon>
    </lineage>
</organism>
<evidence type="ECO:0000313" key="4">
    <source>
        <dbReference type="Proteomes" id="UP000028990"/>
    </source>
</evidence>
<evidence type="ECO:0000256" key="2">
    <source>
        <dbReference type="SAM" id="SignalP"/>
    </source>
</evidence>
<feature type="chain" id="PRO_5001872935" evidence="2">
    <location>
        <begin position="32"/>
        <end position="208"/>
    </location>
</feature>
<evidence type="ECO:0000313" key="3">
    <source>
        <dbReference type="EMBL" id="KFO38026.1"/>
    </source>
</evidence>
<accession>A0A091EQK3</accession>
<keyword evidence="4" id="KW-1185">Reference proteome</keyword>
<reference evidence="3 4" key="1">
    <citation type="submission" date="2013-11" db="EMBL/GenBank/DDBJ databases">
        <title>The Damaraland mole rat (Fukomys damarensis) genome and evolution of African mole rats.</title>
        <authorList>
            <person name="Gladyshev V.N."/>
            <person name="Fang X."/>
        </authorList>
    </citation>
    <scope>NUCLEOTIDE SEQUENCE [LARGE SCALE GENOMIC DNA]</scope>
    <source>
        <tissue evidence="3">Liver</tissue>
    </source>
</reference>
<proteinExistence type="predicted"/>
<protein>
    <submittedName>
        <fullName evidence="3">Uncharacterized protein</fullName>
    </submittedName>
</protein>